<evidence type="ECO:0000313" key="8">
    <source>
        <dbReference type="EMBL" id="GJN94744.1"/>
    </source>
</evidence>
<dbReference type="InterPro" id="IPR014877">
    <property type="entry name" value="XPO1_C_dom"/>
</dbReference>
<dbReference type="InterPro" id="IPR045065">
    <property type="entry name" value="XPO1/5"/>
</dbReference>
<keyword evidence="4" id="KW-0653">Protein transport</keyword>
<protein>
    <recommendedName>
        <fullName evidence="7">Importin N-terminal domain-containing protein</fullName>
    </recommendedName>
</protein>
<comment type="caution">
    <text evidence="8">The sequence shown here is derived from an EMBL/GenBank/DDBJ whole genome shotgun (WGS) entry which is preliminary data.</text>
</comment>
<evidence type="ECO:0000256" key="5">
    <source>
        <dbReference type="ARBA" id="ARBA00023242"/>
    </source>
</evidence>
<evidence type="ECO:0000259" key="7">
    <source>
        <dbReference type="PROSITE" id="PS50166"/>
    </source>
</evidence>
<feature type="domain" description="Importin N-terminal" evidence="7">
    <location>
        <begin position="70"/>
        <end position="136"/>
    </location>
</feature>
<dbReference type="InterPro" id="IPR011989">
    <property type="entry name" value="ARM-like"/>
</dbReference>
<dbReference type="PANTHER" id="PTHR11223">
    <property type="entry name" value="EXPORTIN 1/5"/>
    <property type="match status" value="1"/>
</dbReference>
<accession>A0AAV5GZV2</accession>
<dbReference type="InterPro" id="IPR040485">
    <property type="entry name" value="XPO1_repeat_3"/>
</dbReference>
<dbReference type="InterPro" id="IPR041123">
    <property type="entry name" value="CRM1_repeat"/>
</dbReference>
<dbReference type="InterPro" id="IPR001494">
    <property type="entry name" value="Importin-beta_N"/>
</dbReference>
<dbReference type="GO" id="GO:0000056">
    <property type="term" value="P:ribosomal small subunit export from nucleus"/>
    <property type="evidence" value="ECO:0007669"/>
    <property type="project" value="TreeGrafter"/>
</dbReference>
<evidence type="ECO:0000256" key="4">
    <source>
        <dbReference type="ARBA" id="ARBA00022927"/>
    </source>
</evidence>
<dbReference type="SUPFAM" id="SSF48371">
    <property type="entry name" value="ARM repeat"/>
    <property type="match status" value="1"/>
</dbReference>
<evidence type="ECO:0000313" key="9">
    <source>
        <dbReference type="Proteomes" id="UP001342314"/>
    </source>
</evidence>
<dbReference type="Pfam" id="PF18784">
    <property type="entry name" value="CRM1_repeat_2"/>
    <property type="match status" value="1"/>
</dbReference>
<comment type="similarity">
    <text evidence="2">Belongs to the exportin family.</text>
</comment>
<dbReference type="FunFam" id="1.25.10.10:FF:000022">
    <property type="entry name" value="protein EXPORTIN 1A"/>
    <property type="match status" value="1"/>
</dbReference>
<evidence type="ECO:0000256" key="3">
    <source>
        <dbReference type="ARBA" id="ARBA00022448"/>
    </source>
</evidence>
<dbReference type="Gene3D" id="1.25.10.10">
    <property type="entry name" value="Leucine-rich Repeat Variant"/>
    <property type="match status" value="1"/>
</dbReference>
<dbReference type="Proteomes" id="UP001342314">
    <property type="component" value="Unassembled WGS sequence"/>
</dbReference>
<dbReference type="GO" id="GO:0000055">
    <property type="term" value="P:ribosomal large subunit export from nucleus"/>
    <property type="evidence" value="ECO:0007669"/>
    <property type="project" value="TreeGrafter"/>
</dbReference>
<keyword evidence="3" id="KW-0813">Transport</keyword>
<feature type="region of interest" description="Disordered" evidence="6">
    <location>
        <begin position="1088"/>
        <end position="1113"/>
    </location>
</feature>
<dbReference type="GO" id="GO:0031267">
    <property type="term" value="F:small GTPase binding"/>
    <property type="evidence" value="ECO:0007669"/>
    <property type="project" value="InterPro"/>
</dbReference>
<comment type="subcellular location">
    <subcellularLocation>
        <location evidence="1">Nucleus</location>
    </subcellularLocation>
</comment>
<dbReference type="PROSITE" id="PS50166">
    <property type="entry name" value="IMPORTIN_B_NT"/>
    <property type="match status" value="1"/>
</dbReference>
<sequence>MEVSPHPDLDLAHLAAIAPTRSAEVQTADQTLVLVRKQAILDFTQPLDVALLDQVAQVFLSGGGPQQQQASTVLAQFQEHPDAWQRVPAILETSQNTQTKYIALQIMDRLIKTRWKVLPEEQRSGIRNFVVQVIVKTSSDEQTLKREKSFVNKLNLILVQILKQEWPHNWPTFIPEIVTSSQANLSICENNMVILKLLSEEIFEFSAEQMTTAKTKALKAQICQEFAEVFSLCVEVLEKADKASLIKVTLEAMLRFLNWIPLGYIFETPVIDHLITRFLEVPEFRNVTLKCLSEIGGLSIGPEYNQKFIILFNMVMTSVNKMIPPSTDIAGAYEASTDADQELVLNLALFLTNFLSSHVTILETPAHRDVLLNAHLYLIKISQVEEREVFKICLEYWAKLVADLYDEMQKFPGGELAANPLLSLGGMAGFPGGAGAAGGQPGRRGIYTEVLSNLRLVMVERMAKPEEVLIVENDEGEIVREFLKDTDTVVLYKSMREVLVYLTHLDVVDTEMIMTEKLSKQVDGSEWSWANLNTLCWAIGSISGAMNEETEKRFLVTVIKDLLGLTEMKRGKDNKAVVASNIMYIVGQYPRFLKAHWKFLKTVVNKLFEFAHETHEGVQDMACDTFIKIAQKCRRHFVMQQSGESEPFIDDILRNLQRITADLSPLQIHTFYEAVGYMISAQPNKPQQELLIANLMAAPNAAWDSLMAQAAQSGTEILSDPENIKILSNILKTNTAACSSIGTFFLPQLARIYMDLLGLYTAVSGIISATTAEQGLIATKTPKVRGLRTIKKEILKLVGETYIRKAEDLDQVNRDLIPPLLEAILGDYKQNIPAARDAEVLSTMVTITSRLGPLMTDKIPAVLDAVFECTLSMINQDLTEFPEHRVAFFKLLRVINIHCFDALLQIPAPQFKLVMDAVVWATKHTMRDIGDLGLTICVELIDNVVAAGPATSNGFFQAYYLALLQDMFFVLTDADHKSGFKSTALVLARLFKLVEQGDIQVPLDPAAQSNPQFVAEYTANLLKSAFPHLQPAQITAFVSALREQYGDFNKFRITLRDFLISLREFQGEEATDIFQEEREEEAKIKREEEQARAAAVPGMLKPSEAMAGEDEEL</sequence>
<dbReference type="Pfam" id="PF08767">
    <property type="entry name" value="CRM1_C"/>
    <property type="match status" value="1"/>
</dbReference>
<organism evidence="8 9">
    <name type="scientific">Rhodotorula paludigena</name>
    <dbReference type="NCBI Taxonomy" id="86838"/>
    <lineage>
        <taxon>Eukaryota</taxon>
        <taxon>Fungi</taxon>
        <taxon>Dikarya</taxon>
        <taxon>Basidiomycota</taxon>
        <taxon>Pucciniomycotina</taxon>
        <taxon>Microbotryomycetes</taxon>
        <taxon>Sporidiobolales</taxon>
        <taxon>Sporidiobolaceae</taxon>
        <taxon>Rhodotorula</taxon>
    </lineage>
</organism>
<dbReference type="EMBL" id="BQKY01000018">
    <property type="protein sequence ID" value="GJN94744.1"/>
    <property type="molecule type" value="Genomic_DNA"/>
</dbReference>
<dbReference type="Pfam" id="PF18777">
    <property type="entry name" value="CRM1_repeat"/>
    <property type="match status" value="1"/>
</dbReference>
<dbReference type="Pfam" id="PF08389">
    <property type="entry name" value="Xpo1"/>
    <property type="match status" value="1"/>
</dbReference>
<dbReference type="InterPro" id="IPR016024">
    <property type="entry name" value="ARM-type_fold"/>
</dbReference>
<dbReference type="Pfam" id="PF03810">
    <property type="entry name" value="IBN_N"/>
    <property type="match status" value="1"/>
</dbReference>
<dbReference type="Pfam" id="PF18787">
    <property type="entry name" value="CRM1_repeat_3"/>
    <property type="match status" value="1"/>
</dbReference>
<dbReference type="SMART" id="SM01102">
    <property type="entry name" value="CRM1_C"/>
    <property type="match status" value="1"/>
</dbReference>
<keyword evidence="9" id="KW-1185">Reference proteome</keyword>
<evidence type="ECO:0000256" key="1">
    <source>
        <dbReference type="ARBA" id="ARBA00004123"/>
    </source>
</evidence>
<dbReference type="AlphaFoldDB" id="A0AAV5GZV2"/>
<dbReference type="InterPro" id="IPR013598">
    <property type="entry name" value="Exportin-1/Importin-b-like"/>
</dbReference>
<evidence type="ECO:0000256" key="2">
    <source>
        <dbReference type="ARBA" id="ARBA00009466"/>
    </source>
</evidence>
<reference evidence="8 9" key="1">
    <citation type="submission" date="2021-12" db="EMBL/GenBank/DDBJ databases">
        <title>High titer production of polyol ester of fatty acids by Rhodotorula paludigena BS15 towards product separation-free biomass refinery.</title>
        <authorList>
            <person name="Mano J."/>
            <person name="Ono H."/>
            <person name="Tanaka T."/>
            <person name="Naito K."/>
            <person name="Sushida H."/>
            <person name="Ike M."/>
            <person name="Tokuyasu K."/>
            <person name="Kitaoka M."/>
        </authorList>
    </citation>
    <scope>NUCLEOTIDE SEQUENCE [LARGE SCALE GENOMIC DNA]</scope>
    <source>
        <strain evidence="8 9">BS15</strain>
    </source>
</reference>
<dbReference type="PANTHER" id="PTHR11223:SF2">
    <property type="entry name" value="EXPORTIN-1"/>
    <property type="match status" value="1"/>
</dbReference>
<evidence type="ECO:0000256" key="6">
    <source>
        <dbReference type="SAM" id="MobiDB-lite"/>
    </source>
</evidence>
<name>A0AAV5GZV2_9BASI</name>
<dbReference type="SMART" id="SM00913">
    <property type="entry name" value="IBN_N"/>
    <property type="match status" value="1"/>
</dbReference>
<dbReference type="GO" id="GO:0006611">
    <property type="term" value="P:protein export from nucleus"/>
    <property type="evidence" value="ECO:0007669"/>
    <property type="project" value="InterPro"/>
</dbReference>
<dbReference type="GO" id="GO:0005049">
    <property type="term" value="F:nuclear export signal receptor activity"/>
    <property type="evidence" value="ECO:0007669"/>
    <property type="project" value="InterPro"/>
</dbReference>
<gene>
    <name evidence="8" type="ORF">Rhopal_007836-T1</name>
</gene>
<dbReference type="InterPro" id="IPR041235">
    <property type="entry name" value="Exp1_repeat_2"/>
</dbReference>
<proteinExistence type="inferred from homology"/>
<dbReference type="GO" id="GO:0005737">
    <property type="term" value="C:cytoplasm"/>
    <property type="evidence" value="ECO:0007669"/>
    <property type="project" value="TreeGrafter"/>
</dbReference>
<keyword evidence="5" id="KW-0539">Nucleus</keyword>
<dbReference type="GO" id="GO:0005634">
    <property type="term" value="C:nucleus"/>
    <property type="evidence" value="ECO:0007669"/>
    <property type="project" value="UniProtKB-SubCell"/>
</dbReference>